<keyword evidence="1" id="KW-0472">Membrane</keyword>
<evidence type="ECO:0008006" key="4">
    <source>
        <dbReference type="Google" id="ProtNLM"/>
    </source>
</evidence>
<dbReference type="Proteomes" id="UP000619260">
    <property type="component" value="Unassembled WGS sequence"/>
</dbReference>
<evidence type="ECO:0000313" key="2">
    <source>
        <dbReference type="EMBL" id="GIJ51213.1"/>
    </source>
</evidence>
<feature type="transmembrane region" description="Helical" evidence="1">
    <location>
        <begin position="6"/>
        <end position="25"/>
    </location>
</feature>
<feature type="transmembrane region" description="Helical" evidence="1">
    <location>
        <begin position="37"/>
        <end position="60"/>
    </location>
</feature>
<feature type="transmembrane region" description="Helical" evidence="1">
    <location>
        <begin position="66"/>
        <end position="83"/>
    </location>
</feature>
<evidence type="ECO:0000256" key="1">
    <source>
        <dbReference type="SAM" id="Phobius"/>
    </source>
</evidence>
<organism evidence="2 3">
    <name type="scientific">Virgisporangium aliadipatigenens</name>
    <dbReference type="NCBI Taxonomy" id="741659"/>
    <lineage>
        <taxon>Bacteria</taxon>
        <taxon>Bacillati</taxon>
        <taxon>Actinomycetota</taxon>
        <taxon>Actinomycetes</taxon>
        <taxon>Micromonosporales</taxon>
        <taxon>Micromonosporaceae</taxon>
        <taxon>Virgisporangium</taxon>
    </lineage>
</organism>
<accession>A0A8J3YVD1</accession>
<gene>
    <name evidence="2" type="ORF">Val02_80990</name>
</gene>
<proteinExistence type="predicted"/>
<sequence>MSKEQWIAIGVVLAVVGVVTLYFAVKLAIKLVRTKRDLGALGLGGNVAFYGALAYTILPVDLLPDPVYLDDIGVLGAALVYLTRLAQKRRATRAAALRR</sequence>
<dbReference type="RefSeq" id="WP_203904625.1">
    <property type="nucleotide sequence ID" value="NZ_BOPF01000045.1"/>
</dbReference>
<keyword evidence="1" id="KW-0812">Transmembrane</keyword>
<dbReference type="AlphaFoldDB" id="A0A8J3YVD1"/>
<keyword evidence="3" id="KW-1185">Reference proteome</keyword>
<keyword evidence="1" id="KW-1133">Transmembrane helix</keyword>
<comment type="caution">
    <text evidence="2">The sequence shown here is derived from an EMBL/GenBank/DDBJ whole genome shotgun (WGS) entry which is preliminary data.</text>
</comment>
<reference evidence="2" key="1">
    <citation type="submission" date="2021-01" db="EMBL/GenBank/DDBJ databases">
        <title>Whole genome shotgun sequence of Virgisporangium aliadipatigenens NBRC 105644.</title>
        <authorList>
            <person name="Komaki H."/>
            <person name="Tamura T."/>
        </authorList>
    </citation>
    <scope>NUCLEOTIDE SEQUENCE</scope>
    <source>
        <strain evidence="2">NBRC 105644</strain>
    </source>
</reference>
<name>A0A8J3YVD1_9ACTN</name>
<protein>
    <recommendedName>
        <fullName evidence="4">DUF1232 domain-containing protein</fullName>
    </recommendedName>
</protein>
<evidence type="ECO:0000313" key="3">
    <source>
        <dbReference type="Proteomes" id="UP000619260"/>
    </source>
</evidence>
<dbReference type="EMBL" id="BOPF01000045">
    <property type="protein sequence ID" value="GIJ51213.1"/>
    <property type="molecule type" value="Genomic_DNA"/>
</dbReference>